<dbReference type="EMBL" id="AP027079">
    <property type="protein sequence ID" value="BDU70731.1"/>
    <property type="molecule type" value="Genomic_DNA"/>
</dbReference>
<dbReference type="Pfam" id="PF14070">
    <property type="entry name" value="YjfB_motility"/>
    <property type="match status" value="1"/>
</dbReference>
<evidence type="ECO:0008006" key="3">
    <source>
        <dbReference type="Google" id="ProtNLM"/>
    </source>
</evidence>
<gene>
    <name evidence="1" type="ORF">GETHOR_28320</name>
</gene>
<accession>A0ABM8DUI8</accession>
<dbReference type="InterPro" id="IPR025906">
    <property type="entry name" value="YjfB_motility"/>
</dbReference>
<organism evidence="1 2">
    <name type="scientific">Geothrix oryzae</name>
    <dbReference type="NCBI Taxonomy" id="2927975"/>
    <lineage>
        <taxon>Bacteria</taxon>
        <taxon>Pseudomonadati</taxon>
        <taxon>Acidobacteriota</taxon>
        <taxon>Holophagae</taxon>
        <taxon>Holophagales</taxon>
        <taxon>Holophagaceae</taxon>
        <taxon>Geothrix</taxon>
    </lineage>
</organism>
<dbReference type="RefSeq" id="WP_286354430.1">
    <property type="nucleotide sequence ID" value="NZ_AP027079.1"/>
</dbReference>
<evidence type="ECO:0000313" key="2">
    <source>
        <dbReference type="Proteomes" id="UP001242010"/>
    </source>
</evidence>
<proteinExistence type="predicted"/>
<name>A0ABM8DUI8_9BACT</name>
<sequence length="57" mass="6028">MDITLAAISAQKQLQTQNEVVVSVLKKVIDIQAEQGADMAKLVAQAGGTGQRVDLYA</sequence>
<evidence type="ECO:0000313" key="1">
    <source>
        <dbReference type="EMBL" id="BDU70731.1"/>
    </source>
</evidence>
<protein>
    <recommendedName>
        <fullName evidence="3">Motility protein</fullName>
    </recommendedName>
</protein>
<reference evidence="2" key="1">
    <citation type="journal article" date="2023" name="Int. J. Syst. Evol. Microbiol.">
        <title>Mesoterricola silvestris gen. nov., sp. nov., Mesoterricola sediminis sp. nov., Geothrix oryzae sp. nov., Geothrix edaphica sp. nov., Geothrix rubra sp. nov., and Geothrix limicola sp. nov., six novel members of Acidobacteriota isolated from soils.</title>
        <authorList>
            <person name="Itoh H."/>
            <person name="Sugisawa Y."/>
            <person name="Mise K."/>
            <person name="Xu Z."/>
            <person name="Kuniyasu M."/>
            <person name="Ushijima N."/>
            <person name="Kawano K."/>
            <person name="Kobayashi E."/>
            <person name="Shiratori Y."/>
            <person name="Masuda Y."/>
            <person name="Senoo K."/>
        </authorList>
    </citation>
    <scope>NUCLEOTIDE SEQUENCE [LARGE SCALE GENOMIC DNA]</scope>
    <source>
        <strain evidence="2">Red222</strain>
    </source>
</reference>
<keyword evidence="2" id="KW-1185">Reference proteome</keyword>
<dbReference type="Proteomes" id="UP001242010">
    <property type="component" value="Chromosome"/>
</dbReference>